<dbReference type="RefSeq" id="WP_349084832.1">
    <property type="nucleotide sequence ID" value="NZ_JBBMEK010000076.1"/>
</dbReference>
<sequence>MIGIKASCAEDKLAHKVKDYFVINGNSYELYSRELLYSLSQLNLSWEKFNIFRLEGNIYPDKKIALFSMDNIITKLPQAEFKSEIMGDEYAQL</sequence>
<protein>
    <submittedName>
        <fullName evidence="1">Uncharacterized protein</fullName>
    </submittedName>
</protein>
<dbReference type="Proteomes" id="UP001469749">
    <property type="component" value="Unassembled WGS sequence"/>
</dbReference>
<proteinExistence type="predicted"/>
<comment type="caution">
    <text evidence="1">The sequence shown here is derived from an EMBL/GenBank/DDBJ whole genome shotgun (WGS) entry which is preliminary data.</text>
</comment>
<keyword evidence="2" id="KW-1185">Reference proteome</keyword>
<organism evidence="1 2">
    <name type="scientific">Coprococcus intestinihominis</name>
    <dbReference type="NCBI Taxonomy" id="3133154"/>
    <lineage>
        <taxon>Bacteria</taxon>
        <taxon>Bacillati</taxon>
        <taxon>Bacillota</taxon>
        <taxon>Clostridia</taxon>
        <taxon>Lachnospirales</taxon>
        <taxon>Lachnospiraceae</taxon>
        <taxon>Coprococcus</taxon>
    </lineage>
</organism>
<dbReference type="EMBL" id="JBBMEK010000076">
    <property type="protein sequence ID" value="MEQ2364985.1"/>
    <property type="molecule type" value="Genomic_DNA"/>
</dbReference>
<evidence type="ECO:0000313" key="2">
    <source>
        <dbReference type="Proteomes" id="UP001469749"/>
    </source>
</evidence>
<gene>
    <name evidence="1" type="ORF">WMO25_07725</name>
</gene>
<name>A0ABV1B3I6_9FIRM</name>
<accession>A0ABV1B3I6</accession>
<evidence type="ECO:0000313" key="1">
    <source>
        <dbReference type="EMBL" id="MEQ2364985.1"/>
    </source>
</evidence>
<reference evidence="1 2" key="1">
    <citation type="submission" date="2024-03" db="EMBL/GenBank/DDBJ databases">
        <title>Human intestinal bacterial collection.</title>
        <authorList>
            <person name="Pauvert C."/>
            <person name="Hitch T.C.A."/>
            <person name="Clavel T."/>
        </authorList>
    </citation>
    <scope>NUCLEOTIDE SEQUENCE [LARGE SCALE GENOMIC DNA]</scope>
    <source>
        <strain evidence="1 2">CLA-AA-H190</strain>
    </source>
</reference>